<comment type="similarity">
    <text evidence="1">Belongs to the AfsR/DnrI/RedD regulatory family.</text>
</comment>
<evidence type="ECO:0000256" key="5">
    <source>
        <dbReference type="PROSITE-ProRule" id="PRU01091"/>
    </source>
</evidence>
<evidence type="ECO:0000313" key="8">
    <source>
        <dbReference type="EMBL" id="SCG51342.1"/>
    </source>
</evidence>
<sequence length="1082" mass="115322">MAGLWSGESGHRTRPEDALRLQILGPLRVRRGGVELDPGPRQRAYLLVLLLARAGGPVSTAELIDLVWGDDAPVSAVNVIHKYVGVLRRLLEPGLPPRAAGSYLLRHPTGYRLSASAETLDLMAFREHVGAAAVHLAQGGDGAALDAYVRALALWRGPAGDGHPHRPGAVALFSALDGEFFAAAVAAAGLAVAAGQPHQVLAPLRLAATMAPLHEPVQAALVTALAAAGQQAQALTVFRAVRADLAEQLGVDPGPALWQAYHRVRGGASTPPTPRTPTGGGLVGRVGELAALRHATAAAFAGGTGLVIVQGESGVGKTRLLREATAEAEQRGALVVWGHCLDGGGTPSMWPWVQAIRGILDGLPAAQRDVPVGRELGSLLEPRPDVLAAPVLPDNGFPFRLFEQVVAIVAAASARRPTVLALDDLHWGDSASLHLVGHLATRLPGGTALIGALRDRAPTPGSALSRMLATVSRLPGHQRIQLGNLDEAEVAELVRRETGAAPTADATRGILSRTGGNPFFVRELSRLLADRPRGRAGVPATVRDVVVDRMSGLDADTRDLLRIAALIGREVELGLLARAAGLDLDSCLERLEPVLALGMLESRPGDPFSLRFAHDLVREAVTVTTRPTQLGQLHLRIADALERTPPGTTRVRPDRGGPEAETVAERLGHHLWSAGLLAEPARTVRALVDAGRHAAGKSALDVAERHLRAAVQVARAAGLAEGELSALAQLTAVLGMRSMYGFSVTDLLERAEHLARGLGREREAASFLYSRWAALVQAVDLDRSALLARRLRRRGEESGDPWVLACGLHAWGLQQWDYGEIGEAARWLDRSREMIFDIPRRDEDPVRHDLQLLMAAMLAEVTTLHGEVADGRTLLDGLEDLAGEDPYMVTVWACAATRIAVLVGDPALALRASGRGIAVDPGFSFVFLGTYQRLARCWALAVTGRDPVGNAEQVRRLIAAHLLDPPRSDVAAWHGLLAEMLIAAGAVEAAATALDRADFYLESCGQRHPEGLLLLLRARLLQARGEPVEVVRAAAERARAVSADRGAFLHTRRAERFLAELPTRPARRRRPAAGGCRPERRR</sequence>
<dbReference type="SUPFAM" id="SSF52540">
    <property type="entry name" value="P-loop containing nucleoside triphosphate hydrolases"/>
    <property type="match status" value="1"/>
</dbReference>
<dbReference type="SUPFAM" id="SSF46894">
    <property type="entry name" value="C-terminal effector domain of the bipartite response regulators"/>
    <property type="match status" value="1"/>
</dbReference>
<name>A0A1C5HZD0_9ACTN</name>
<dbReference type="GO" id="GO:0006355">
    <property type="term" value="P:regulation of DNA-templated transcription"/>
    <property type="evidence" value="ECO:0007669"/>
    <property type="project" value="InterPro"/>
</dbReference>
<reference evidence="9" key="1">
    <citation type="submission" date="2016-06" db="EMBL/GenBank/DDBJ databases">
        <authorList>
            <person name="Varghese N."/>
            <person name="Submissions Spin"/>
        </authorList>
    </citation>
    <scope>NUCLEOTIDE SEQUENCE [LARGE SCALE GENOMIC DNA]</scope>
    <source>
        <strain evidence="9">DSM 44983</strain>
    </source>
</reference>
<protein>
    <submittedName>
        <fullName evidence="8">Transcriptional regulatory protein, C terminal</fullName>
    </submittedName>
</protein>
<dbReference type="Pfam" id="PF00486">
    <property type="entry name" value="Trans_reg_C"/>
    <property type="match status" value="1"/>
</dbReference>
<organism evidence="8 9">
    <name type="scientific">Micromonospora rifamycinica</name>
    <dbReference type="NCBI Taxonomy" id="291594"/>
    <lineage>
        <taxon>Bacteria</taxon>
        <taxon>Bacillati</taxon>
        <taxon>Actinomycetota</taxon>
        <taxon>Actinomycetes</taxon>
        <taxon>Micromonosporales</taxon>
        <taxon>Micromonosporaceae</taxon>
        <taxon>Micromonospora</taxon>
    </lineage>
</organism>
<dbReference type="Proteomes" id="UP000198226">
    <property type="component" value="Chromosome I"/>
</dbReference>
<dbReference type="SMART" id="SM01043">
    <property type="entry name" value="BTAD"/>
    <property type="match status" value="1"/>
</dbReference>
<dbReference type="RefSeq" id="WP_231932729.1">
    <property type="nucleotide sequence ID" value="NZ_LRMV01000107.1"/>
</dbReference>
<dbReference type="InterPro" id="IPR001867">
    <property type="entry name" value="OmpR/PhoB-type_DNA-bd"/>
</dbReference>
<dbReference type="GO" id="GO:0003677">
    <property type="term" value="F:DNA binding"/>
    <property type="evidence" value="ECO:0007669"/>
    <property type="project" value="UniProtKB-UniRule"/>
</dbReference>
<feature type="DNA-binding region" description="OmpR/PhoB-type" evidence="5">
    <location>
        <begin position="9"/>
        <end position="115"/>
    </location>
</feature>
<proteinExistence type="inferred from homology"/>
<dbReference type="EMBL" id="LT607752">
    <property type="protein sequence ID" value="SCG51342.1"/>
    <property type="molecule type" value="Genomic_DNA"/>
</dbReference>
<evidence type="ECO:0000313" key="9">
    <source>
        <dbReference type="Proteomes" id="UP000198226"/>
    </source>
</evidence>
<dbReference type="InterPro" id="IPR025662">
    <property type="entry name" value="Sigma_54_int_dom_ATP-bd_1"/>
</dbReference>
<keyword evidence="4" id="KW-0804">Transcription</keyword>
<feature type="domain" description="OmpR/PhoB-type" evidence="7">
    <location>
        <begin position="9"/>
        <end position="115"/>
    </location>
</feature>
<dbReference type="InterPro" id="IPR016032">
    <property type="entry name" value="Sig_transdc_resp-reg_C-effctor"/>
</dbReference>
<dbReference type="InterPro" id="IPR051677">
    <property type="entry name" value="AfsR-DnrI-RedD_regulator"/>
</dbReference>
<dbReference type="SUPFAM" id="SSF48452">
    <property type="entry name" value="TPR-like"/>
    <property type="match status" value="1"/>
</dbReference>
<gene>
    <name evidence="8" type="ORF">GA0070623_1917</name>
</gene>
<keyword evidence="3 5" id="KW-0238">DNA-binding</keyword>
<evidence type="ECO:0000256" key="3">
    <source>
        <dbReference type="ARBA" id="ARBA00023125"/>
    </source>
</evidence>
<dbReference type="AlphaFoldDB" id="A0A1C5HZD0"/>
<dbReference type="InterPro" id="IPR011990">
    <property type="entry name" value="TPR-like_helical_dom_sf"/>
</dbReference>
<dbReference type="Gene3D" id="1.25.40.10">
    <property type="entry name" value="Tetratricopeptide repeat domain"/>
    <property type="match status" value="1"/>
</dbReference>
<dbReference type="InterPro" id="IPR041664">
    <property type="entry name" value="AAA_16"/>
</dbReference>
<evidence type="ECO:0000256" key="4">
    <source>
        <dbReference type="ARBA" id="ARBA00023163"/>
    </source>
</evidence>
<dbReference type="InterPro" id="IPR027417">
    <property type="entry name" value="P-loop_NTPase"/>
</dbReference>
<evidence type="ECO:0000256" key="1">
    <source>
        <dbReference type="ARBA" id="ARBA00005820"/>
    </source>
</evidence>
<dbReference type="Gene3D" id="1.10.10.10">
    <property type="entry name" value="Winged helix-like DNA-binding domain superfamily/Winged helix DNA-binding domain"/>
    <property type="match status" value="1"/>
</dbReference>
<dbReference type="GO" id="GO:0000160">
    <property type="term" value="P:phosphorelay signal transduction system"/>
    <property type="evidence" value="ECO:0007669"/>
    <property type="project" value="InterPro"/>
</dbReference>
<dbReference type="InterPro" id="IPR036388">
    <property type="entry name" value="WH-like_DNA-bd_sf"/>
</dbReference>
<evidence type="ECO:0000259" key="7">
    <source>
        <dbReference type="PROSITE" id="PS51755"/>
    </source>
</evidence>
<dbReference type="PANTHER" id="PTHR35807:SF1">
    <property type="entry name" value="TRANSCRIPTIONAL REGULATOR REDD"/>
    <property type="match status" value="1"/>
</dbReference>
<evidence type="ECO:0000256" key="2">
    <source>
        <dbReference type="ARBA" id="ARBA00023015"/>
    </source>
</evidence>
<dbReference type="PROSITE" id="PS00675">
    <property type="entry name" value="SIGMA54_INTERACT_1"/>
    <property type="match status" value="1"/>
</dbReference>
<keyword evidence="9" id="KW-1185">Reference proteome</keyword>
<dbReference type="Pfam" id="PF13191">
    <property type="entry name" value="AAA_16"/>
    <property type="match status" value="1"/>
</dbReference>
<accession>A0A1C5HZD0</accession>
<keyword evidence="2" id="KW-0805">Transcription regulation</keyword>
<evidence type="ECO:0000256" key="6">
    <source>
        <dbReference type="SAM" id="MobiDB-lite"/>
    </source>
</evidence>
<dbReference type="SMART" id="SM00862">
    <property type="entry name" value="Trans_reg_C"/>
    <property type="match status" value="1"/>
</dbReference>
<dbReference type="Pfam" id="PF03704">
    <property type="entry name" value="BTAD"/>
    <property type="match status" value="1"/>
</dbReference>
<feature type="region of interest" description="Disordered" evidence="6">
    <location>
        <begin position="1063"/>
        <end position="1082"/>
    </location>
</feature>
<dbReference type="PANTHER" id="PTHR35807">
    <property type="entry name" value="TRANSCRIPTIONAL REGULATOR REDD-RELATED"/>
    <property type="match status" value="1"/>
</dbReference>
<dbReference type="InterPro" id="IPR005158">
    <property type="entry name" value="BTAD"/>
</dbReference>
<dbReference type="PROSITE" id="PS51755">
    <property type="entry name" value="OMPR_PHOB"/>
    <property type="match status" value="1"/>
</dbReference>